<dbReference type="SMART" id="SM00847">
    <property type="entry name" value="HA2"/>
    <property type="match status" value="1"/>
</dbReference>
<dbReference type="GO" id="GO:0005634">
    <property type="term" value="C:nucleus"/>
    <property type="evidence" value="ECO:0007669"/>
    <property type="project" value="UniProtKB-ARBA"/>
</dbReference>
<keyword evidence="4" id="KW-0067">ATP-binding</keyword>
<dbReference type="OrthoDB" id="5600252at2759"/>
<organism evidence="9 10">
    <name type="scientific">Wickerhamomyces anomalus (strain ATCC 58044 / CBS 1984 / NCYC 433 / NRRL Y-366-8)</name>
    <name type="common">Yeast</name>
    <name type="synonym">Hansenula anomala</name>
    <dbReference type="NCBI Taxonomy" id="683960"/>
    <lineage>
        <taxon>Eukaryota</taxon>
        <taxon>Fungi</taxon>
        <taxon>Dikarya</taxon>
        <taxon>Ascomycota</taxon>
        <taxon>Saccharomycotina</taxon>
        <taxon>Saccharomycetes</taxon>
        <taxon>Phaffomycetales</taxon>
        <taxon>Wickerhamomycetaceae</taxon>
        <taxon>Wickerhamomyces</taxon>
    </lineage>
</organism>
<dbReference type="InterPro" id="IPR006575">
    <property type="entry name" value="RWD_dom"/>
</dbReference>
<dbReference type="PROSITE" id="PS50908">
    <property type="entry name" value="RWD"/>
    <property type="match status" value="1"/>
</dbReference>
<dbReference type="PROSITE" id="PS51192">
    <property type="entry name" value="HELICASE_ATP_BIND_1"/>
    <property type="match status" value="1"/>
</dbReference>
<dbReference type="InterPro" id="IPR011709">
    <property type="entry name" value="DEAD-box_helicase_OB_fold"/>
</dbReference>
<dbReference type="Pfam" id="PF24385">
    <property type="entry name" value="DSRM_DHX29"/>
    <property type="match status" value="1"/>
</dbReference>
<dbReference type="GO" id="GO:0016787">
    <property type="term" value="F:hydrolase activity"/>
    <property type="evidence" value="ECO:0007669"/>
    <property type="project" value="UniProtKB-KW"/>
</dbReference>
<dbReference type="GeneID" id="30197572"/>
<dbReference type="PROSITE" id="PS51194">
    <property type="entry name" value="HELICASE_CTER"/>
    <property type="match status" value="1"/>
</dbReference>
<evidence type="ECO:0000256" key="1">
    <source>
        <dbReference type="ARBA" id="ARBA00022741"/>
    </source>
</evidence>
<protein>
    <recommendedName>
        <fullName evidence="11">RNA helicase</fullName>
    </recommendedName>
</protein>
<dbReference type="InterPro" id="IPR016135">
    <property type="entry name" value="UBQ-conjugating_enzyme/RWD"/>
</dbReference>
<proteinExistence type="predicted"/>
<dbReference type="GO" id="GO:1990904">
    <property type="term" value="C:ribonucleoprotein complex"/>
    <property type="evidence" value="ECO:0007669"/>
    <property type="project" value="UniProtKB-ARBA"/>
</dbReference>
<dbReference type="InterPro" id="IPR001650">
    <property type="entry name" value="Helicase_C-like"/>
</dbReference>
<dbReference type="InterPro" id="IPR002464">
    <property type="entry name" value="DNA/RNA_helicase_DEAH_CS"/>
</dbReference>
<evidence type="ECO:0000259" key="6">
    <source>
        <dbReference type="PROSITE" id="PS50908"/>
    </source>
</evidence>
<dbReference type="RefSeq" id="XP_019037567.1">
    <property type="nucleotide sequence ID" value="XM_019180326.1"/>
</dbReference>
<dbReference type="GO" id="GO:0008186">
    <property type="term" value="F:ATP-dependent activity, acting on RNA"/>
    <property type="evidence" value="ECO:0007669"/>
    <property type="project" value="UniProtKB-ARBA"/>
</dbReference>
<name>A0A1E3NZD6_WICAA</name>
<feature type="domain" description="RWD" evidence="6">
    <location>
        <begin position="407"/>
        <end position="505"/>
    </location>
</feature>
<dbReference type="Pfam" id="PF21010">
    <property type="entry name" value="HA2_C"/>
    <property type="match status" value="1"/>
</dbReference>
<dbReference type="CDD" id="cd17917">
    <property type="entry name" value="DEXHc_RHA-like"/>
    <property type="match status" value="1"/>
</dbReference>
<feature type="compositionally biased region" description="Basic and acidic residues" evidence="5">
    <location>
        <begin position="21"/>
        <end position="30"/>
    </location>
</feature>
<evidence type="ECO:0000256" key="5">
    <source>
        <dbReference type="SAM" id="MobiDB-lite"/>
    </source>
</evidence>
<dbReference type="SMART" id="SM00487">
    <property type="entry name" value="DEXDc"/>
    <property type="match status" value="1"/>
</dbReference>
<dbReference type="SUPFAM" id="SSF52540">
    <property type="entry name" value="P-loop containing nucleoside triphosphate hydrolases"/>
    <property type="match status" value="1"/>
</dbReference>
<keyword evidence="10" id="KW-1185">Reference proteome</keyword>
<dbReference type="InterPro" id="IPR007502">
    <property type="entry name" value="Helicase-assoc_dom"/>
</dbReference>
<dbReference type="Gene3D" id="3.40.50.300">
    <property type="entry name" value="P-loop containing nucleotide triphosphate hydrolases"/>
    <property type="match status" value="2"/>
</dbReference>
<dbReference type="GO" id="GO:0005524">
    <property type="term" value="F:ATP binding"/>
    <property type="evidence" value="ECO:0007669"/>
    <property type="project" value="UniProtKB-KW"/>
</dbReference>
<dbReference type="InterPro" id="IPR059023">
    <property type="entry name" value="RNA_hel_CTD"/>
</dbReference>
<feature type="region of interest" description="Disordered" evidence="5">
    <location>
        <begin position="1"/>
        <end position="60"/>
    </location>
</feature>
<dbReference type="Pfam" id="PF26026">
    <property type="entry name" value="RNA_hel_CTD"/>
    <property type="match status" value="1"/>
</dbReference>
<accession>A0A1E3NZD6</accession>
<dbReference type="Gene3D" id="1.20.120.1080">
    <property type="match status" value="1"/>
</dbReference>
<evidence type="ECO:0000259" key="7">
    <source>
        <dbReference type="PROSITE" id="PS51192"/>
    </source>
</evidence>
<reference evidence="9 10" key="1">
    <citation type="journal article" date="2016" name="Proc. Natl. Acad. Sci. U.S.A.">
        <title>Comparative genomics of biotechnologically important yeasts.</title>
        <authorList>
            <person name="Riley R."/>
            <person name="Haridas S."/>
            <person name="Wolfe K.H."/>
            <person name="Lopes M.R."/>
            <person name="Hittinger C.T."/>
            <person name="Goeker M."/>
            <person name="Salamov A.A."/>
            <person name="Wisecaver J.H."/>
            <person name="Long T.M."/>
            <person name="Calvey C.H."/>
            <person name="Aerts A.L."/>
            <person name="Barry K.W."/>
            <person name="Choi C."/>
            <person name="Clum A."/>
            <person name="Coughlan A.Y."/>
            <person name="Deshpande S."/>
            <person name="Douglass A.P."/>
            <person name="Hanson S.J."/>
            <person name="Klenk H.-P."/>
            <person name="LaButti K.M."/>
            <person name="Lapidus A."/>
            <person name="Lindquist E.A."/>
            <person name="Lipzen A.M."/>
            <person name="Meier-Kolthoff J.P."/>
            <person name="Ohm R.A."/>
            <person name="Otillar R.P."/>
            <person name="Pangilinan J.L."/>
            <person name="Peng Y."/>
            <person name="Rokas A."/>
            <person name="Rosa C.A."/>
            <person name="Scheuner C."/>
            <person name="Sibirny A.A."/>
            <person name="Slot J.C."/>
            <person name="Stielow J.B."/>
            <person name="Sun H."/>
            <person name="Kurtzman C.P."/>
            <person name="Blackwell M."/>
            <person name="Grigoriev I.V."/>
            <person name="Jeffries T.W."/>
        </authorList>
    </citation>
    <scope>NUCLEOTIDE SEQUENCE [LARGE SCALE GENOMIC DNA]</scope>
    <source>
        <strain evidence="10">ATCC 58044 / CBS 1984 / NCYC 433 / NRRL Y-366-8</strain>
    </source>
</reference>
<dbReference type="InterPro" id="IPR056328">
    <property type="entry name" value="DSRM_DHX29"/>
</dbReference>
<dbReference type="GO" id="GO:0004386">
    <property type="term" value="F:helicase activity"/>
    <property type="evidence" value="ECO:0007669"/>
    <property type="project" value="UniProtKB-KW"/>
</dbReference>
<evidence type="ECO:0000313" key="10">
    <source>
        <dbReference type="Proteomes" id="UP000094112"/>
    </source>
</evidence>
<dbReference type="Pfam" id="PF00270">
    <property type="entry name" value="DEAD"/>
    <property type="match status" value="1"/>
</dbReference>
<dbReference type="SUPFAM" id="SSF54495">
    <property type="entry name" value="UBC-like"/>
    <property type="match status" value="1"/>
</dbReference>
<dbReference type="PANTHER" id="PTHR18934:SF267">
    <property type="entry name" value="ATP-DEPENDENT RNA HELICASE YLR419W-RELATED"/>
    <property type="match status" value="1"/>
</dbReference>
<evidence type="ECO:0000256" key="4">
    <source>
        <dbReference type="ARBA" id="ARBA00022840"/>
    </source>
</evidence>
<dbReference type="EMBL" id="KV454212">
    <property type="protein sequence ID" value="ODQ58360.1"/>
    <property type="molecule type" value="Genomic_DNA"/>
</dbReference>
<keyword evidence="2" id="KW-0378">Hydrolase</keyword>
<dbReference type="Pfam" id="PF00271">
    <property type="entry name" value="Helicase_C"/>
    <property type="match status" value="1"/>
</dbReference>
<dbReference type="InterPro" id="IPR011545">
    <property type="entry name" value="DEAD/DEAH_box_helicase_dom"/>
</dbReference>
<sequence>MAKKPSKQSQQPPKEAPSNDAKQKGKKNEKANSNNNKSSSSNGTASTPASTARPSSGKTPINLLHEHAQRSKWEKVQYDMFKVKDGFVASAILQWKDPKTNEFIDVKITHKLPSKETPIEARYFAATVALHRVCFNKNLHMVLPREFKDVWNELEDQRKAIWKENSEKHNKLYNNEPFKVVLEERKLQAKKSKEAQVKLNNEAKVKKTPVVLTSIKSSVPSTAKLPKFKATAESKVTKPQTSKKSTSAVSFPRKVWETALSFTFTVEQRDLIQKSIKSHINWQKTTKNESEMKSLLLSIGFRPSHVDESLQYQDPLSFLLFNVPEDDLPFFFQDSTSSDSITVAEKNEGLVRKIMNFGVGRSEAIMALNGNGQDLQKTIISLTQKLVNYRGNQDFIDPIESQDLWNEEIGSLSSIYEPSKIIVLDESSVQINFNSFLCLRVYKSPCYPNDLAGLMISTIDENHKLPNYVKLNLVKGMAHYAIDNALGISYIYSLVDWLQENSERIIESPGLLLESSDIAQSTKDLNIDSQNSSTQRRFFKSNPDINFIKNDYEKRTKTVELKNSIKARTKLPAWNEQENLLKIINSNKVSLITGETGSGKSTQLVQFLLDDLYSKGNYHTQIFCTQPRRISAIGLAERVAEERASVCGEEVGYIIRGANKSNKNTRIKFLTTGILVKFLQNGDDFLNNAILVIDEVHERSMETDLIIILLKKLLNKYKDLKIVMMSATVDLSVFQNFFKGLSSAHIKGRTFPIEDFYLDDVLQKTDFQIEMNDEWISPRADSKFFQTGNVNYDLITSLVSEIHQDLIDESNDGSILIFLPGVAEINKCVKLLNQNFNPPSVILPLHSALSPQEQHRVFETFPGKRKIVVSTNIAETSITINDCVVTIDSGRVKSMSYNSIDNTTRLVEIFESKAEAKQRRGRAGRVSNGKSYKLFTKETYDSMMDSPIPEIKRINLESLYLVVKSMGIKDVIAFLNTGMDPPPLNSLIKSEELLKCAGLVNEYDDLTELGKFISLLPIIDPKHGKLLIFSIIFGCTDIGILTASVLSVGTPFIKSADLRDEIKQTLSKTKDLGDLLSNVIIVDQYLKLHSPSEKKQFMNKNYLSFNKINEIKSAKTQYLSILEDIGFLPLKYKEGQSHLNRNSSNYNVIKAIICGSFYPQVARVQLPDPKYLNTSSGAVQVDPEAKATKYWIRNEEYISALNRSGVVEDEKLPATRAFIHPSSVMFDTNSNSSTPQSGIPQDLKSDREDGLIEFEKIQQMRPKDFTPTLRNAKSKALKSSFIVYNSSTVTSKLFLRDITPTSTLSALLFGGPLSYDLSSISSGRQSPGIVLDNWLPIKTWSKNAVLIKELRLLLDQVIKLKLEDPSYSSNKENKKALELTSRLKLFESTIGDR</sequence>
<keyword evidence="3" id="KW-0347">Helicase</keyword>
<dbReference type="CDD" id="cd23827">
    <property type="entry name" value="RWD_YLR419W-like"/>
    <property type="match status" value="1"/>
</dbReference>
<dbReference type="GO" id="GO:0003723">
    <property type="term" value="F:RNA binding"/>
    <property type="evidence" value="ECO:0007669"/>
    <property type="project" value="TreeGrafter"/>
</dbReference>
<dbReference type="Pfam" id="PF05773">
    <property type="entry name" value="RWD"/>
    <property type="match status" value="1"/>
</dbReference>
<dbReference type="InterPro" id="IPR027417">
    <property type="entry name" value="P-loop_NTPase"/>
</dbReference>
<gene>
    <name evidence="9" type="ORF">WICANDRAFT_101596</name>
</gene>
<dbReference type="Proteomes" id="UP000094112">
    <property type="component" value="Unassembled WGS sequence"/>
</dbReference>
<evidence type="ECO:0008006" key="11">
    <source>
        <dbReference type="Google" id="ProtNLM"/>
    </source>
</evidence>
<evidence type="ECO:0000313" key="9">
    <source>
        <dbReference type="EMBL" id="ODQ58360.1"/>
    </source>
</evidence>
<dbReference type="CDD" id="cd18791">
    <property type="entry name" value="SF2_C_RHA"/>
    <property type="match status" value="1"/>
</dbReference>
<dbReference type="PROSITE" id="PS00690">
    <property type="entry name" value="DEAH_ATP_HELICASE"/>
    <property type="match status" value="1"/>
</dbReference>
<keyword evidence="1" id="KW-0547">Nucleotide-binding</keyword>
<dbReference type="InterPro" id="IPR014001">
    <property type="entry name" value="Helicase_ATP-bd"/>
</dbReference>
<dbReference type="Pfam" id="PF07717">
    <property type="entry name" value="OB_NTP_bind"/>
    <property type="match status" value="1"/>
</dbReference>
<dbReference type="SMART" id="SM00490">
    <property type="entry name" value="HELICc"/>
    <property type="match status" value="1"/>
</dbReference>
<evidence type="ECO:0000256" key="2">
    <source>
        <dbReference type="ARBA" id="ARBA00022801"/>
    </source>
</evidence>
<feature type="compositionally biased region" description="Low complexity" evidence="5">
    <location>
        <begin position="31"/>
        <end position="56"/>
    </location>
</feature>
<feature type="domain" description="Helicase C-terminal" evidence="8">
    <location>
        <begin position="794"/>
        <end position="967"/>
    </location>
</feature>
<dbReference type="STRING" id="683960.A0A1E3NZD6"/>
<evidence type="ECO:0000256" key="3">
    <source>
        <dbReference type="ARBA" id="ARBA00022806"/>
    </source>
</evidence>
<feature type="domain" description="Helicase ATP-binding" evidence="7">
    <location>
        <begin position="581"/>
        <end position="747"/>
    </location>
</feature>
<dbReference type="PANTHER" id="PTHR18934">
    <property type="entry name" value="ATP-DEPENDENT RNA HELICASE"/>
    <property type="match status" value="1"/>
</dbReference>
<evidence type="ECO:0000259" key="8">
    <source>
        <dbReference type="PROSITE" id="PS51194"/>
    </source>
</evidence>